<dbReference type="RefSeq" id="WP_212999207.1">
    <property type="nucleotide sequence ID" value="NZ_BAAATW010000002.1"/>
</dbReference>
<dbReference type="AlphaFoldDB" id="A0A919SPS5"/>
<dbReference type="Gene3D" id="3.40.50.1460">
    <property type="match status" value="1"/>
</dbReference>
<dbReference type="SUPFAM" id="SSF52129">
    <property type="entry name" value="Caspase-like"/>
    <property type="match status" value="1"/>
</dbReference>
<comment type="caution">
    <text evidence="3">The sequence shown here is derived from an EMBL/GenBank/DDBJ whole genome shotgun (WGS) entry which is preliminary data.</text>
</comment>
<feature type="domain" description="Peptidase C14 caspase" evidence="2">
    <location>
        <begin position="1"/>
        <end position="189"/>
    </location>
</feature>
<dbReference type="PANTHER" id="PTHR22576">
    <property type="entry name" value="MUCOSA ASSOCIATED LYMPHOID TISSUE LYMPHOMA TRANSLOCATION PROTEIN 1/PARACASPASE"/>
    <property type="match status" value="1"/>
</dbReference>
<protein>
    <recommendedName>
        <fullName evidence="2">Peptidase C14 caspase domain-containing protein</fullName>
    </recommendedName>
</protein>
<dbReference type="GO" id="GO:0004197">
    <property type="term" value="F:cysteine-type endopeptidase activity"/>
    <property type="evidence" value="ECO:0007669"/>
    <property type="project" value="InterPro"/>
</dbReference>
<feature type="compositionally biased region" description="Basic and acidic residues" evidence="1">
    <location>
        <begin position="249"/>
        <end position="263"/>
    </location>
</feature>
<dbReference type="PANTHER" id="PTHR22576:SF37">
    <property type="entry name" value="MUCOSA-ASSOCIATED LYMPHOID TISSUE LYMPHOMA TRANSLOCATION PROTEIN 1"/>
    <property type="match status" value="1"/>
</dbReference>
<name>A0A919SPS5_9ACTN</name>
<sequence length="330" mass="35247">MRKALIVGIDHYTHLPRLTGCVNDARAVSAALGRHADGSVNFADPRVLTSSSPSGRVLRAGLRDAVRRLFSGDAEIALFYFAGHGSVDDAGGFLCGSDSRDGNDGLALAEVMTFANRSAATNRVIILDSCRSGIAADHPLTRGLAEVTSGMTVLTASTEDQFAEETPGGGAGVFTSLLVDALHGAAANLVGDITPGSVYAHIDQSLGPWMQRPVFKTNVRRFVSLRTVPPPLASDELRALTTHFPEPGHDFALDPSYEPERSAEQAADPAIPPPDPTHTATFRVLQNYVKVNLLLPVGAPHMWHAAMLSKSCRLTPLGRHYWRLVDKGLL</sequence>
<dbReference type="Pfam" id="PF00656">
    <property type="entry name" value="Peptidase_C14"/>
    <property type="match status" value="1"/>
</dbReference>
<organism evidence="3 4">
    <name type="scientific">Winogradskya consettensis</name>
    <dbReference type="NCBI Taxonomy" id="113560"/>
    <lineage>
        <taxon>Bacteria</taxon>
        <taxon>Bacillati</taxon>
        <taxon>Actinomycetota</taxon>
        <taxon>Actinomycetes</taxon>
        <taxon>Micromonosporales</taxon>
        <taxon>Micromonosporaceae</taxon>
        <taxon>Winogradskya</taxon>
    </lineage>
</organism>
<gene>
    <name evidence="3" type="ORF">Aco04nite_45090</name>
</gene>
<dbReference type="InterPro" id="IPR052039">
    <property type="entry name" value="Caspase-related_regulators"/>
</dbReference>
<keyword evidence="4" id="KW-1185">Reference proteome</keyword>
<evidence type="ECO:0000313" key="3">
    <source>
        <dbReference type="EMBL" id="GIM75379.1"/>
    </source>
</evidence>
<dbReference type="InterPro" id="IPR011600">
    <property type="entry name" value="Pept_C14_caspase"/>
</dbReference>
<evidence type="ECO:0000313" key="4">
    <source>
        <dbReference type="Proteomes" id="UP000680865"/>
    </source>
</evidence>
<dbReference type="GO" id="GO:0006508">
    <property type="term" value="P:proteolysis"/>
    <property type="evidence" value="ECO:0007669"/>
    <property type="project" value="InterPro"/>
</dbReference>
<accession>A0A919SPS5</accession>
<dbReference type="EMBL" id="BOQP01000023">
    <property type="protein sequence ID" value="GIM75379.1"/>
    <property type="molecule type" value="Genomic_DNA"/>
</dbReference>
<evidence type="ECO:0000256" key="1">
    <source>
        <dbReference type="SAM" id="MobiDB-lite"/>
    </source>
</evidence>
<feature type="region of interest" description="Disordered" evidence="1">
    <location>
        <begin position="249"/>
        <end position="277"/>
    </location>
</feature>
<dbReference type="Proteomes" id="UP000680865">
    <property type="component" value="Unassembled WGS sequence"/>
</dbReference>
<evidence type="ECO:0000259" key="2">
    <source>
        <dbReference type="Pfam" id="PF00656"/>
    </source>
</evidence>
<proteinExistence type="predicted"/>
<reference evidence="3" key="1">
    <citation type="submission" date="2021-03" db="EMBL/GenBank/DDBJ databases">
        <title>Whole genome shotgun sequence of Actinoplanes consettensis NBRC 14913.</title>
        <authorList>
            <person name="Komaki H."/>
            <person name="Tamura T."/>
        </authorList>
    </citation>
    <scope>NUCLEOTIDE SEQUENCE</scope>
    <source>
        <strain evidence="3">NBRC 14913</strain>
    </source>
</reference>
<dbReference type="InterPro" id="IPR029030">
    <property type="entry name" value="Caspase-like_dom_sf"/>
</dbReference>